<keyword evidence="3" id="KW-1185">Reference proteome</keyword>
<gene>
    <name evidence="2" type="ordered locus">SGRA_4061</name>
</gene>
<organism evidence="2 3">
    <name type="scientific">Saprospira grandis (strain Lewin)</name>
    <dbReference type="NCBI Taxonomy" id="984262"/>
    <lineage>
        <taxon>Bacteria</taxon>
        <taxon>Pseudomonadati</taxon>
        <taxon>Bacteroidota</taxon>
        <taxon>Saprospiria</taxon>
        <taxon>Saprospirales</taxon>
        <taxon>Saprospiraceae</taxon>
        <taxon>Saprospira</taxon>
    </lineage>
</organism>
<feature type="region of interest" description="Disordered" evidence="1">
    <location>
        <begin position="1"/>
        <end position="43"/>
    </location>
</feature>
<dbReference type="EMBL" id="CP002831">
    <property type="protein sequence ID" value="AFC26776.1"/>
    <property type="molecule type" value="Genomic_DNA"/>
</dbReference>
<reference evidence="2 3" key="1">
    <citation type="journal article" date="2012" name="Stand. Genomic Sci.">
        <title>Complete genome sequencing and analysis of Saprospira grandis str. Lewin, a predatory marine bacterium.</title>
        <authorList>
            <person name="Saw J.H."/>
            <person name="Yuryev A."/>
            <person name="Kanbe M."/>
            <person name="Hou S."/>
            <person name="Young A.G."/>
            <person name="Aizawa S."/>
            <person name="Alam M."/>
        </authorList>
    </citation>
    <scope>NUCLEOTIDE SEQUENCE [LARGE SCALE GENOMIC DNA]</scope>
    <source>
        <strain evidence="2 3">Lewin</strain>
    </source>
</reference>
<evidence type="ECO:0000313" key="3">
    <source>
        <dbReference type="Proteomes" id="UP000007519"/>
    </source>
</evidence>
<protein>
    <submittedName>
        <fullName evidence="2">Uncharacterized protein</fullName>
    </submittedName>
</protein>
<dbReference type="AlphaFoldDB" id="H6L7A4"/>
<evidence type="ECO:0000256" key="1">
    <source>
        <dbReference type="SAM" id="MobiDB-lite"/>
    </source>
</evidence>
<dbReference type="Proteomes" id="UP000007519">
    <property type="component" value="Chromosome"/>
</dbReference>
<evidence type="ECO:0000313" key="2">
    <source>
        <dbReference type="EMBL" id="AFC26776.1"/>
    </source>
</evidence>
<proteinExistence type="predicted"/>
<dbReference type="KEGG" id="sgn:SGRA_4061"/>
<sequence>MQAAVPPWPQAKWPSAVEGWPQARPKRVALKGRANSEPRNLAP</sequence>
<accession>H6L7A4</accession>
<dbReference type="HOGENOM" id="CLU_3239432_0_0_10"/>
<name>H6L7A4_SAPGL</name>